<dbReference type="EMBL" id="CP025704">
    <property type="protein sequence ID" value="AUN99072.1"/>
    <property type="molecule type" value="Genomic_DNA"/>
</dbReference>
<dbReference type="RefSeq" id="WP_102244363.1">
    <property type="nucleotide sequence ID" value="NZ_CP025704.1"/>
</dbReference>
<accession>A0A2K9NU99</accession>
<evidence type="ECO:0000313" key="1">
    <source>
        <dbReference type="EMBL" id="AUN99072.1"/>
    </source>
</evidence>
<dbReference type="KEGG" id="bsto:C0V70_13370"/>
<dbReference type="Proteomes" id="UP000235584">
    <property type="component" value="Chromosome"/>
</dbReference>
<reference evidence="1 2" key="1">
    <citation type="submission" date="2018-01" db="EMBL/GenBank/DDBJ databases">
        <title>Complete genome sequence of Bacteriovorax stolpii DSM12778.</title>
        <authorList>
            <person name="Tang B."/>
            <person name="Chang J."/>
        </authorList>
    </citation>
    <scope>NUCLEOTIDE SEQUENCE [LARGE SCALE GENOMIC DNA]</scope>
    <source>
        <strain evidence="1 2">DSM 12778</strain>
    </source>
</reference>
<gene>
    <name evidence="1" type="ORF">C0V70_13370</name>
</gene>
<dbReference type="AlphaFoldDB" id="A0A2K9NU99"/>
<sequence>MKKTILALSILSSFSVFAYTPDFNVTRDEDNTVTLTITNKSEETQVCSYNLSWFENVLTYKNHYGRVVLVSDETGIVTIDNDPYSKLTKITAHVKCE</sequence>
<protein>
    <submittedName>
        <fullName evidence="1">Uncharacterized protein</fullName>
    </submittedName>
</protein>
<organism evidence="1 2">
    <name type="scientific">Bacteriovorax stolpii</name>
    <name type="common">Bdellovibrio stolpii</name>
    <dbReference type="NCBI Taxonomy" id="960"/>
    <lineage>
        <taxon>Bacteria</taxon>
        <taxon>Pseudomonadati</taxon>
        <taxon>Bdellovibrionota</taxon>
        <taxon>Bacteriovoracia</taxon>
        <taxon>Bacteriovoracales</taxon>
        <taxon>Bacteriovoracaceae</taxon>
        <taxon>Bacteriovorax</taxon>
    </lineage>
</organism>
<keyword evidence="2" id="KW-1185">Reference proteome</keyword>
<name>A0A2K9NU99_BACTC</name>
<proteinExistence type="predicted"/>
<evidence type="ECO:0000313" key="2">
    <source>
        <dbReference type="Proteomes" id="UP000235584"/>
    </source>
</evidence>